<dbReference type="PANTHER" id="PTHR38733">
    <property type="entry name" value="PROTEIN MCRC"/>
    <property type="match status" value="1"/>
</dbReference>
<dbReference type="EMBL" id="SRLC01000001">
    <property type="protein sequence ID" value="TGE23868.1"/>
    <property type="molecule type" value="Genomic_DNA"/>
</dbReference>
<proteinExistence type="predicted"/>
<evidence type="ECO:0008006" key="3">
    <source>
        <dbReference type="Google" id="ProtNLM"/>
    </source>
</evidence>
<evidence type="ECO:0000313" key="2">
    <source>
        <dbReference type="Proteomes" id="UP000297549"/>
    </source>
</evidence>
<comment type="caution">
    <text evidence="1">The sequence shown here is derived from an EMBL/GenBank/DDBJ whole genome shotgun (WGS) entry which is preliminary data.</text>
</comment>
<dbReference type="RefSeq" id="WP_135460876.1">
    <property type="nucleotide sequence ID" value="NZ_SRLC01000001.1"/>
</dbReference>
<protein>
    <recommendedName>
        <fullName evidence="3">Restriction endonuclease</fullName>
    </recommendedName>
</protein>
<gene>
    <name evidence="1" type="ORF">E5K00_01235</name>
</gene>
<evidence type="ECO:0000313" key="1">
    <source>
        <dbReference type="EMBL" id="TGE23868.1"/>
    </source>
</evidence>
<name>A0A4Z0Q1D8_9BACT</name>
<organism evidence="1 2">
    <name type="scientific">Hymenobacter aquaticus</name>
    <dbReference type="NCBI Taxonomy" id="1867101"/>
    <lineage>
        <taxon>Bacteria</taxon>
        <taxon>Pseudomonadati</taxon>
        <taxon>Bacteroidota</taxon>
        <taxon>Cytophagia</taxon>
        <taxon>Cytophagales</taxon>
        <taxon>Hymenobacteraceae</taxon>
        <taxon>Hymenobacter</taxon>
    </lineage>
</organism>
<dbReference type="PANTHER" id="PTHR38733:SF1">
    <property type="entry name" value="TYPE IV METHYL-DIRECTED RESTRICTION ENZYME ECOKMCRBC"/>
    <property type="match status" value="1"/>
</dbReference>
<dbReference type="OrthoDB" id="307209at2"/>
<keyword evidence="2" id="KW-1185">Reference proteome</keyword>
<accession>A0A4Z0Q1D8</accession>
<dbReference type="InterPro" id="IPR019292">
    <property type="entry name" value="McrC"/>
</dbReference>
<dbReference type="Proteomes" id="UP000297549">
    <property type="component" value="Unassembled WGS sequence"/>
</dbReference>
<dbReference type="Pfam" id="PF10117">
    <property type="entry name" value="McrBC"/>
    <property type="match status" value="1"/>
</dbReference>
<dbReference type="AlphaFoldDB" id="A0A4Z0Q1D8"/>
<sequence length="453" mass="51216">MPRIMRVLEHSILTIGDQQGTGEERAEFRESHFEALLRYHRTGPGRRYYDVRHRAIRFKHYVGVVQAGDLTIEVLPKADAVPDAATAPNEDFDRWRRLLLRLLAEAGLLPVDSLHTALLHERPHSLLDLYLALFLTEVEHLLRRGLVKRYRAHEGQVKALKGTLLFGQHLSRNAVHRERFYTRHQTYDHDHLLHRLLRQALALLPTLTPHPGLRGRAARALLAWPELPAVRPTAALFARLRYDRKTAAYRPALRIARLLLLRLSPDLHSGPQDLVALFFNMNRIWERYLLRTIRRLAPADWHVGKPPKCVFWQDAAGTTVSRMQPDIVLEHPAHGCLVLDAKWKRPDGYYAEDDLRQLFAYAHQFGATRVRLLYPQPGTESGVEGLFARPLFVEGAGAHPIHCGISYVRVGHEPAAGLATDVDPVSNLLRCSLTQDLATWLPGGAGLSGADAG</sequence>
<reference evidence="1 2" key="1">
    <citation type="submission" date="2019-04" db="EMBL/GenBank/DDBJ databases">
        <authorList>
            <person name="Feng G."/>
            <person name="Zhang J."/>
            <person name="Zhu H."/>
        </authorList>
    </citation>
    <scope>NUCLEOTIDE SEQUENCE [LARGE SCALE GENOMIC DNA]</scope>
    <source>
        <strain evidence="1 2">JCM 31653</strain>
    </source>
</reference>